<reference evidence="2" key="1">
    <citation type="journal article" date="2014" name="Int. J. Syst. Evol. Microbiol.">
        <title>Complete genome sequence of Corynebacterium casei LMG S-19264T (=DSM 44701T), isolated from a smear-ripened cheese.</title>
        <authorList>
            <consortium name="US DOE Joint Genome Institute (JGI-PGF)"/>
            <person name="Walter F."/>
            <person name="Albersmeier A."/>
            <person name="Kalinowski J."/>
            <person name="Ruckert C."/>
        </authorList>
    </citation>
    <scope>NUCLEOTIDE SEQUENCE</scope>
    <source>
        <strain evidence="2">JCM 13306</strain>
    </source>
</reference>
<dbReference type="GO" id="GO:0005737">
    <property type="term" value="C:cytoplasm"/>
    <property type="evidence" value="ECO:0007669"/>
    <property type="project" value="TreeGrafter"/>
</dbReference>
<proteinExistence type="predicted"/>
<sequence>MTRNPYYTGPASDHFDGLRFFNPDHPSTDHGPRDLLRWQLTGKRVRWGRPLAAIATAMPRPRVDALTVTMVGHASVLIQVAGLNLLVDPVWSGRASPLQWFGPRRFAPPGIAFGDLPPIDAVLITHNHYDHLDLHTLRRLHRGHRPRLIAPLGNDALVARTLPDMPATALDWWQSCQLGPIEITVTPALHWSSRGISDRRMALWGGFHLRGGGYGCYVAGDTGYGNGWPFRQLRERLGAPDLALLPIGAYEPRWFMRPQHMDAAEAVQAMLDCGATQALGVHWGTFQLTDEGRMEPKELLEAELARRGIAQSRFLALEAGQVWQDDRAGAP</sequence>
<gene>
    <name evidence="2" type="ORF">GCM10009090_26120</name>
</gene>
<dbReference type="InterPro" id="IPR024884">
    <property type="entry name" value="NAPE-PLD"/>
</dbReference>
<dbReference type="EMBL" id="BNBA01000021">
    <property type="protein sequence ID" value="GHH56384.1"/>
    <property type="molecule type" value="Genomic_DNA"/>
</dbReference>
<dbReference type="InterPro" id="IPR001279">
    <property type="entry name" value="Metallo-B-lactamas"/>
</dbReference>
<dbReference type="RefSeq" id="WP_434029561.1">
    <property type="nucleotide sequence ID" value="NZ_BNBA01000021.1"/>
</dbReference>
<organism evidence="2 3">
    <name type="scientific">Xanthomonas boreopolis</name>
    <dbReference type="NCBI Taxonomy" id="86183"/>
    <lineage>
        <taxon>Bacteria</taxon>
        <taxon>Pseudomonadati</taxon>
        <taxon>Pseudomonadota</taxon>
        <taxon>Gammaproteobacteria</taxon>
        <taxon>Lysobacterales</taxon>
        <taxon>Lysobacteraceae</taxon>
        <taxon>Xanthomonas</taxon>
    </lineage>
</organism>
<dbReference type="Proteomes" id="UP000623958">
    <property type="component" value="Unassembled WGS sequence"/>
</dbReference>
<dbReference type="AlphaFoldDB" id="A0A919F963"/>
<evidence type="ECO:0000313" key="3">
    <source>
        <dbReference type="Proteomes" id="UP000623958"/>
    </source>
</evidence>
<comment type="caution">
    <text evidence="2">The sequence shown here is derived from an EMBL/GenBank/DDBJ whole genome shotgun (WGS) entry which is preliminary data.</text>
</comment>
<dbReference type="GO" id="GO:0008270">
    <property type="term" value="F:zinc ion binding"/>
    <property type="evidence" value="ECO:0007669"/>
    <property type="project" value="InterPro"/>
</dbReference>
<dbReference type="PIRSF" id="PIRSF038896">
    <property type="entry name" value="NAPE-PLD"/>
    <property type="match status" value="1"/>
</dbReference>
<evidence type="ECO:0000313" key="2">
    <source>
        <dbReference type="EMBL" id="GHH56384.1"/>
    </source>
</evidence>
<name>A0A919F963_9XANT</name>
<dbReference type="PANTHER" id="PTHR15032">
    <property type="entry name" value="N-ACYL-PHOSPHATIDYLETHANOLAMINE-HYDROLYZING PHOSPHOLIPASE D"/>
    <property type="match status" value="1"/>
</dbReference>
<dbReference type="GO" id="GO:0070290">
    <property type="term" value="F:N-acylphosphatidylethanolamine-specific phospholipase D activity"/>
    <property type="evidence" value="ECO:0007669"/>
    <property type="project" value="InterPro"/>
</dbReference>
<dbReference type="SUPFAM" id="SSF56281">
    <property type="entry name" value="Metallo-hydrolase/oxidoreductase"/>
    <property type="match status" value="1"/>
</dbReference>
<keyword evidence="3" id="KW-1185">Reference proteome</keyword>
<dbReference type="InterPro" id="IPR036866">
    <property type="entry name" value="RibonucZ/Hydroxyglut_hydro"/>
</dbReference>
<protein>
    <submittedName>
        <fullName evidence="2">Membrane protein</fullName>
    </submittedName>
</protein>
<reference evidence="2" key="2">
    <citation type="submission" date="2020-09" db="EMBL/GenBank/DDBJ databases">
        <authorList>
            <person name="Sun Q."/>
            <person name="Ohkuma M."/>
        </authorList>
    </citation>
    <scope>NUCLEOTIDE SEQUENCE</scope>
    <source>
        <strain evidence="2">JCM 13306</strain>
    </source>
</reference>
<evidence type="ECO:0000259" key="1">
    <source>
        <dbReference type="Pfam" id="PF12706"/>
    </source>
</evidence>
<dbReference type="Pfam" id="PF12706">
    <property type="entry name" value="Lactamase_B_2"/>
    <property type="match status" value="1"/>
</dbReference>
<accession>A0A919F963</accession>
<feature type="domain" description="Metallo-beta-lactamase" evidence="1">
    <location>
        <begin position="84"/>
        <end position="283"/>
    </location>
</feature>
<dbReference type="Gene3D" id="3.60.15.10">
    <property type="entry name" value="Ribonuclease Z/Hydroxyacylglutathione hydrolase-like"/>
    <property type="match status" value="1"/>
</dbReference>
<dbReference type="PANTHER" id="PTHR15032:SF4">
    <property type="entry name" value="N-ACYL-PHOSPHATIDYLETHANOLAMINE-HYDROLYZING PHOSPHOLIPASE D"/>
    <property type="match status" value="1"/>
</dbReference>